<feature type="compositionally biased region" description="Polar residues" evidence="7">
    <location>
        <begin position="315"/>
        <end position="324"/>
    </location>
</feature>
<dbReference type="PROSITE" id="PS51677">
    <property type="entry name" value="NODB"/>
    <property type="match status" value="1"/>
</dbReference>
<proteinExistence type="inferred from homology"/>
<dbReference type="CDD" id="cd10917">
    <property type="entry name" value="CE4_NodB_like_6s_7s"/>
    <property type="match status" value="1"/>
</dbReference>
<evidence type="ECO:0000256" key="5">
    <source>
        <dbReference type="ARBA" id="ARBA00022801"/>
    </source>
</evidence>
<dbReference type="RefSeq" id="WP_407050692.1">
    <property type="nucleotide sequence ID" value="NZ_CP158568.1"/>
</dbReference>
<keyword evidence="5 9" id="KW-0378">Hydrolase</keyword>
<reference evidence="9" key="1">
    <citation type="submission" date="2024-06" db="EMBL/GenBank/DDBJ databases">
        <title>Methylostella associata gen. nov., sp. nov., a novel Ancalomicrobiaceae-affiliated facultatively methylotrophic bacteria that feed on methanotrophs of the genus Methylococcus.</title>
        <authorList>
            <person name="Saltykova V."/>
            <person name="Danilova O.V."/>
            <person name="Oshkin I.Y."/>
            <person name="Belova S.E."/>
            <person name="Pimenov N.V."/>
            <person name="Dedysh S.N."/>
        </authorList>
    </citation>
    <scope>NUCLEOTIDE SEQUENCE</scope>
    <source>
        <strain evidence="9">S20</strain>
    </source>
</reference>
<dbReference type="AlphaFoldDB" id="A0AAU7XCR1"/>
<dbReference type="GO" id="GO:0005975">
    <property type="term" value="P:carbohydrate metabolic process"/>
    <property type="evidence" value="ECO:0007669"/>
    <property type="project" value="InterPro"/>
</dbReference>
<sequence length="394" mass="42222">MPAEARRAIQIANLTAQATPPVHNHVSIPVKTQCPGNPDAIGVSRVIKVDTTGGFYVGQTYLTRMPTLEPKEVILTFDDGPMAGRTDRVLAALDHECTKATFFIVGQMAKAYPETLRKTAAAGHTIGYHTMTHPLELRKWPFEKASGNIRDGWQTVDHILYGTAGDKPATPFFRYPGLFNSRPVNEWFNQMGVGVFAIDAAGNDWLKNHLTLADGPNVLNEALKELEARNGGILLLHDIKDSSSSIVAPLLVELKKRGFKIVHIMPKNPPPALVAGPVQASFPTIAETTLPVQERRVGTYGTAQQLAQEQAGRSGKNSAQPLPTYQPQTALAVPAAPAVNARPLPSAAAAVEPLTTQSVPTTQAAALPPQPADDGWFASTASAFRGMGNAIGLW</sequence>
<dbReference type="SUPFAM" id="SSF88713">
    <property type="entry name" value="Glycoside hydrolase/deacetylase"/>
    <property type="match status" value="1"/>
</dbReference>
<dbReference type="InterPro" id="IPR002509">
    <property type="entry name" value="NODB_dom"/>
</dbReference>
<evidence type="ECO:0000259" key="8">
    <source>
        <dbReference type="PROSITE" id="PS51677"/>
    </source>
</evidence>
<organism evidence="9">
    <name type="scientific">Methyloraptor flagellatus</name>
    <dbReference type="NCBI Taxonomy" id="3162530"/>
    <lineage>
        <taxon>Bacteria</taxon>
        <taxon>Pseudomonadati</taxon>
        <taxon>Pseudomonadota</taxon>
        <taxon>Alphaproteobacteria</taxon>
        <taxon>Hyphomicrobiales</taxon>
        <taxon>Ancalomicrobiaceae</taxon>
        <taxon>Methyloraptor</taxon>
    </lineage>
</organism>
<evidence type="ECO:0000256" key="2">
    <source>
        <dbReference type="ARBA" id="ARBA00010973"/>
    </source>
</evidence>
<evidence type="ECO:0000256" key="7">
    <source>
        <dbReference type="SAM" id="MobiDB-lite"/>
    </source>
</evidence>
<evidence type="ECO:0000256" key="4">
    <source>
        <dbReference type="ARBA" id="ARBA00022723"/>
    </source>
</evidence>
<evidence type="ECO:0000256" key="6">
    <source>
        <dbReference type="ARBA" id="ARBA00032976"/>
    </source>
</evidence>
<evidence type="ECO:0000313" key="9">
    <source>
        <dbReference type="EMBL" id="XBY45598.1"/>
    </source>
</evidence>
<accession>A0AAU7XCR1</accession>
<dbReference type="Pfam" id="PF01522">
    <property type="entry name" value="Polysacc_deac_1"/>
    <property type="match status" value="1"/>
</dbReference>
<dbReference type="GO" id="GO:0046872">
    <property type="term" value="F:metal ion binding"/>
    <property type="evidence" value="ECO:0007669"/>
    <property type="project" value="UniProtKB-KW"/>
</dbReference>
<dbReference type="InterPro" id="IPR050248">
    <property type="entry name" value="Polysacc_deacetylase_ArnD"/>
</dbReference>
<feature type="region of interest" description="Disordered" evidence="7">
    <location>
        <begin position="304"/>
        <end position="324"/>
    </location>
</feature>
<dbReference type="InterPro" id="IPR011330">
    <property type="entry name" value="Glyco_hydro/deAcase_b/a-brl"/>
</dbReference>
<evidence type="ECO:0000256" key="1">
    <source>
        <dbReference type="ARBA" id="ARBA00003236"/>
    </source>
</evidence>
<dbReference type="GO" id="GO:0016020">
    <property type="term" value="C:membrane"/>
    <property type="evidence" value="ECO:0007669"/>
    <property type="project" value="TreeGrafter"/>
</dbReference>
<dbReference type="Gene3D" id="3.20.20.370">
    <property type="entry name" value="Glycoside hydrolase/deacetylase"/>
    <property type="match status" value="1"/>
</dbReference>
<comment type="function">
    <text evidence="1">Is involved in generating a small heat-stable compound (Nod), an acylated oligomer of N-acetylglucosamine, that stimulates mitosis in various plant protoplasts.</text>
</comment>
<name>A0AAU7XCR1_9HYPH</name>
<evidence type="ECO:0000256" key="3">
    <source>
        <dbReference type="ARBA" id="ARBA00020071"/>
    </source>
</evidence>
<gene>
    <name evidence="9" type="ORF">ABS361_04785</name>
</gene>
<dbReference type="GO" id="GO:0016810">
    <property type="term" value="F:hydrolase activity, acting on carbon-nitrogen (but not peptide) bonds"/>
    <property type="evidence" value="ECO:0007669"/>
    <property type="project" value="InterPro"/>
</dbReference>
<comment type="similarity">
    <text evidence="2">Belongs to the polysaccharide deacetylase family.</text>
</comment>
<dbReference type="PANTHER" id="PTHR10587:SF133">
    <property type="entry name" value="CHITIN DEACETYLASE 1-RELATED"/>
    <property type="match status" value="1"/>
</dbReference>
<dbReference type="KEGG" id="mflg:ABS361_04785"/>
<feature type="domain" description="NodB homology" evidence="8">
    <location>
        <begin position="71"/>
        <end position="262"/>
    </location>
</feature>
<protein>
    <recommendedName>
        <fullName evidence="3">Chitooligosaccharide deacetylase</fullName>
    </recommendedName>
    <alternativeName>
        <fullName evidence="6">Nodulation protein B</fullName>
    </alternativeName>
</protein>
<dbReference type="PANTHER" id="PTHR10587">
    <property type="entry name" value="GLYCOSYL TRANSFERASE-RELATED"/>
    <property type="match status" value="1"/>
</dbReference>
<keyword evidence="4" id="KW-0479">Metal-binding</keyword>
<dbReference type="EMBL" id="CP158568">
    <property type="protein sequence ID" value="XBY45598.1"/>
    <property type="molecule type" value="Genomic_DNA"/>
</dbReference>